<keyword evidence="2" id="KW-0067">ATP-binding</keyword>
<reference evidence="2" key="1">
    <citation type="submission" date="2022-01" db="EMBL/GenBank/DDBJ databases">
        <title>Colwellia maritima, isolated from seawater.</title>
        <authorList>
            <person name="Kristyanto S."/>
            <person name="Jung J."/>
            <person name="Jeon C.O."/>
        </authorList>
    </citation>
    <scope>NUCLEOTIDE SEQUENCE</scope>
    <source>
        <strain evidence="2">MSW7</strain>
    </source>
</reference>
<dbReference type="EMBL" id="JAKKSL010000001">
    <property type="protein sequence ID" value="MCI2283332.1"/>
    <property type="molecule type" value="Genomic_DNA"/>
</dbReference>
<evidence type="ECO:0000313" key="2">
    <source>
        <dbReference type="EMBL" id="MCI2283332.1"/>
    </source>
</evidence>
<proteinExistence type="predicted"/>
<protein>
    <submittedName>
        <fullName evidence="2">ATP-binding protein</fullName>
    </submittedName>
</protein>
<gene>
    <name evidence="2" type="ORF">L3081_07870</name>
</gene>
<comment type="caution">
    <text evidence="2">The sequence shown here is derived from an EMBL/GenBank/DDBJ whole genome shotgun (WGS) entry which is preliminary data.</text>
</comment>
<dbReference type="RefSeq" id="WP_242284710.1">
    <property type="nucleotide sequence ID" value="NZ_JAKKSL010000001.1"/>
</dbReference>
<dbReference type="Proteomes" id="UP001139646">
    <property type="component" value="Unassembled WGS sequence"/>
</dbReference>
<dbReference type="Gene3D" id="3.40.50.300">
    <property type="entry name" value="P-loop containing nucleotide triphosphate hydrolases"/>
    <property type="match status" value="1"/>
</dbReference>
<feature type="domain" description="Endonuclease GajA/Old nuclease/RecF-like AAA" evidence="1">
    <location>
        <begin position="3"/>
        <end position="65"/>
    </location>
</feature>
<keyword evidence="2" id="KW-0547">Nucleotide-binding</keyword>
<dbReference type="InterPro" id="IPR041685">
    <property type="entry name" value="AAA_GajA/Old/RecF-like"/>
</dbReference>
<sequence>MHKIDWIRIRNFRSCEDVFLNFESYAPLVGYNNAGKSNILKAVKWFLRPTGLQDKDFTNIEEKILVTAKISGISQALLDSIDDNHSESISPFINEESLYIRMEQRSPGGAKGLRKLYVSVGGENDEDEWEWSVNPNGLQEAMHDIFPEPIFVQSMDNATDDVSKFKTTSTIGKLLQQLSSQIENEQHELVDALDTISRRLNFDGTERRIVKSI</sequence>
<accession>A0ABS9X0N8</accession>
<dbReference type="GO" id="GO:0005524">
    <property type="term" value="F:ATP binding"/>
    <property type="evidence" value="ECO:0007669"/>
    <property type="project" value="UniProtKB-KW"/>
</dbReference>
<evidence type="ECO:0000259" key="1">
    <source>
        <dbReference type="Pfam" id="PF13175"/>
    </source>
</evidence>
<name>A0ABS9X0N8_9GAMM</name>
<organism evidence="2 3">
    <name type="scientific">Colwellia maritima</name>
    <dbReference type="NCBI Taxonomy" id="2912588"/>
    <lineage>
        <taxon>Bacteria</taxon>
        <taxon>Pseudomonadati</taxon>
        <taxon>Pseudomonadota</taxon>
        <taxon>Gammaproteobacteria</taxon>
        <taxon>Alteromonadales</taxon>
        <taxon>Colwelliaceae</taxon>
        <taxon>Colwellia</taxon>
    </lineage>
</organism>
<dbReference type="Pfam" id="PF13175">
    <property type="entry name" value="AAA_15"/>
    <property type="match status" value="1"/>
</dbReference>
<dbReference type="InterPro" id="IPR027417">
    <property type="entry name" value="P-loop_NTPase"/>
</dbReference>
<evidence type="ECO:0000313" key="3">
    <source>
        <dbReference type="Proteomes" id="UP001139646"/>
    </source>
</evidence>
<dbReference type="SUPFAM" id="SSF52540">
    <property type="entry name" value="P-loop containing nucleoside triphosphate hydrolases"/>
    <property type="match status" value="1"/>
</dbReference>
<keyword evidence="3" id="KW-1185">Reference proteome</keyword>